<reference evidence="1" key="1">
    <citation type="submission" date="2022-07" db="EMBL/GenBank/DDBJ databases">
        <title>Genome Sequence of Lecanicillium saksenae.</title>
        <authorList>
            <person name="Buettner E."/>
        </authorList>
    </citation>
    <scope>NUCLEOTIDE SEQUENCE</scope>
    <source>
        <strain evidence="1">VT-O1</strain>
    </source>
</reference>
<accession>A0ACC1QUK9</accession>
<sequence>MVKVEAAVAADALTLGAMQLNAFDDDYFDDMFVEPYTAVAWASFISRAEEASSGLKSRVSVIRDENGTAKAACLLYIAPDEDAVNELYGPWEESWGARRPDMNKDKLDAFFGGMKTQHKSTMCHVPHVYLEILMAHSTARRRGYGLALLEFANGIADELQMPLYLNSDEGVVGLYERVGYVRQPGEMRASDMMVPMVRPAVKVSARTR</sequence>
<comment type="caution">
    <text evidence="1">The sequence shown here is derived from an EMBL/GenBank/DDBJ whole genome shotgun (WGS) entry which is preliminary data.</text>
</comment>
<proteinExistence type="predicted"/>
<evidence type="ECO:0000313" key="1">
    <source>
        <dbReference type="EMBL" id="KAJ3493203.1"/>
    </source>
</evidence>
<evidence type="ECO:0000313" key="2">
    <source>
        <dbReference type="Proteomes" id="UP001148737"/>
    </source>
</evidence>
<dbReference type="EMBL" id="JANAKD010000512">
    <property type="protein sequence ID" value="KAJ3493203.1"/>
    <property type="molecule type" value="Genomic_DNA"/>
</dbReference>
<gene>
    <name evidence="1" type="ORF">NLG97_g4881</name>
</gene>
<name>A0ACC1QUK9_9HYPO</name>
<keyword evidence="2" id="KW-1185">Reference proteome</keyword>
<organism evidence="1 2">
    <name type="scientific">Lecanicillium saksenae</name>
    <dbReference type="NCBI Taxonomy" id="468837"/>
    <lineage>
        <taxon>Eukaryota</taxon>
        <taxon>Fungi</taxon>
        <taxon>Dikarya</taxon>
        <taxon>Ascomycota</taxon>
        <taxon>Pezizomycotina</taxon>
        <taxon>Sordariomycetes</taxon>
        <taxon>Hypocreomycetidae</taxon>
        <taxon>Hypocreales</taxon>
        <taxon>Cordycipitaceae</taxon>
        <taxon>Lecanicillium</taxon>
    </lineage>
</organism>
<dbReference type="Proteomes" id="UP001148737">
    <property type="component" value="Unassembled WGS sequence"/>
</dbReference>
<protein>
    <submittedName>
        <fullName evidence="1">Uncharacterized protein</fullName>
    </submittedName>
</protein>